<feature type="compositionally biased region" description="Basic and acidic residues" evidence="1">
    <location>
        <begin position="179"/>
        <end position="191"/>
    </location>
</feature>
<dbReference type="SMART" id="SM00271">
    <property type="entry name" value="DnaJ"/>
    <property type="match status" value="1"/>
</dbReference>
<protein>
    <recommendedName>
        <fullName evidence="2">J domain-containing protein</fullName>
    </recommendedName>
</protein>
<feature type="compositionally biased region" description="Low complexity" evidence="1">
    <location>
        <begin position="146"/>
        <end position="160"/>
    </location>
</feature>
<dbReference type="SUPFAM" id="SSF46565">
    <property type="entry name" value="Chaperone J-domain"/>
    <property type="match status" value="1"/>
</dbReference>
<dbReference type="GO" id="GO:0051082">
    <property type="term" value="F:unfolded protein binding"/>
    <property type="evidence" value="ECO:0007669"/>
    <property type="project" value="TreeGrafter"/>
</dbReference>
<dbReference type="PRINTS" id="PR00625">
    <property type="entry name" value="JDOMAIN"/>
</dbReference>
<evidence type="ECO:0000313" key="3">
    <source>
        <dbReference type="EMBL" id="OQR93951.1"/>
    </source>
</evidence>
<organism evidence="3 4">
    <name type="scientific">Thraustotheca clavata</name>
    <dbReference type="NCBI Taxonomy" id="74557"/>
    <lineage>
        <taxon>Eukaryota</taxon>
        <taxon>Sar</taxon>
        <taxon>Stramenopiles</taxon>
        <taxon>Oomycota</taxon>
        <taxon>Saprolegniomycetes</taxon>
        <taxon>Saprolegniales</taxon>
        <taxon>Achlyaceae</taxon>
        <taxon>Thraustotheca</taxon>
    </lineage>
</organism>
<dbReference type="EMBL" id="JNBS01002217">
    <property type="protein sequence ID" value="OQR93951.1"/>
    <property type="molecule type" value="Genomic_DNA"/>
</dbReference>
<dbReference type="Pfam" id="PF00226">
    <property type="entry name" value="DnaJ"/>
    <property type="match status" value="1"/>
</dbReference>
<evidence type="ECO:0000313" key="4">
    <source>
        <dbReference type="Proteomes" id="UP000243217"/>
    </source>
</evidence>
<dbReference type="Gene3D" id="1.10.287.110">
    <property type="entry name" value="DnaJ domain"/>
    <property type="match status" value="1"/>
</dbReference>
<evidence type="ECO:0000256" key="1">
    <source>
        <dbReference type="SAM" id="MobiDB-lite"/>
    </source>
</evidence>
<comment type="caution">
    <text evidence="3">The sequence shown here is derived from an EMBL/GenBank/DDBJ whole genome shotgun (WGS) entry which is preliminary data.</text>
</comment>
<accession>A0A1V9Z7M5</accession>
<dbReference type="PANTHER" id="PTHR43948">
    <property type="entry name" value="DNAJ HOMOLOG SUBFAMILY B"/>
    <property type="match status" value="1"/>
</dbReference>
<sequence>MNYYEVLEVNEAASEAEIKQAYRKLAVKWHPDKNKDPSAEERFKRIGEAYAVLSDPTKRQEYDYNRKFNSSHRTSHANDHYSQPFTFFDARDLFQAFFGGHDPFMEMHMGNRSRSTRHRDPFGFSSMMMDMDDFMGSSMMSMSSSSFGGGFTSSSSSTSTYRDHTGQTVTKKTTSITHSDGRVETKTEEYVNGKLTKSTNNTSNRLAGAGRMQLEGQEPLPLPTSSSRRRTNFY</sequence>
<dbReference type="GO" id="GO:0044183">
    <property type="term" value="F:protein folding chaperone"/>
    <property type="evidence" value="ECO:0007669"/>
    <property type="project" value="TreeGrafter"/>
</dbReference>
<dbReference type="PROSITE" id="PS00636">
    <property type="entry name" value="DNAJ_1"/>
    <property type="match status" value="1"/>
</dbReference>
<feature type="region of interest" description="Disordered" evidence="1">
    <location>
        <begin position="146"/>
        <end position="234"/>
    </location>
</feature>
<feature type="compositionally biased region" description="Polar residues" evidence="1">
    <location>
        <begin position="195"/>
        <end position="205"/>
    </location>
</feature>
<dbReference type="PROSITE" id="PS50076">
    <property type="entry name" value="DNAJ_2"/>
    <property type="match status" value="1"/>
</dbReference>
<dbReference type="STRING" id="74557.A0A1V9Z7M5"/>
<dbReference type="GO" id="GO:0051087">
    <property type="term" value="F:protein-folding chaperone binding"/>
    <property type="evidence" value="ECO:0007669"/>
    <property type="project" value="TreeGrafter"/>
</dbReference>
<keyword evidence="4" id="KW-1185">Reference proteome</keyword>
<feature type="domain" description="J" evidence="2">
    <location>
        <begin position="2"/>
        <end position="66"/>
    </location>
</feature>
<reference evidence="3 4" key="1">
    <citation type="journal article" date="2014" name="Genome Biol. Evol.">
        <title>The secreted proteins of Achlya hypogyna and Thraustotheca clavata identify the ancestral oomycete secretome and reveal gene acquisitions by horizontal gene transfer.</title>
        <authorList>
            <person name="Misner I."/>
            <person name="Blouin N."/>
            <person name="Leonard G."/>
            <person name="Richards T.A."/>
            <person name="Lane C.E."/>
        </authorList>
    </citation>
    <scope>NUCLEOTIDE SEQUENCE [LARGE SCALE GENOMIC DNA]</scope>
    <source>
        <strain evidence="3 4">ATCC 34112</strain>
    </source>
</reference>
<dbReference type="AlphaFoldDB" id="A0A1V9Z7M5"/>
<dbReference type="InterPro" id="IPR036869">
    <property type="entry name" value="J_dom_sf"/>
</dbReference>
<dbReference type="InterPro" id="IPR001623">
    <property type="entry name" value="DnaJ_domain"/>
</dbReference>
<dbReference type="OrthoDB" id="10250354at2759"/>
<proteinExistence type="predicted"/>
<name>A0A1V9Z7M5_9STRA</name>
<gene>
    <name evidence="3" type="ORF">THRCLA_08292</name>
</gene>
<dbReference type="InterPro" id="IPR018253">
    <property type="entry name" value="DnaJ_domain_CS"/>
</dbReference>
<feature type="compositionally biased region" description="Polar residues" evidence="1">
    <location>
        <begin position="166"/>
        <end position="178"/>
    </location>
</feature>
<dbReference type="PANTHER" id="PTHR43948:SF10">
    <property type="entry name" value="MRJ, ISOFORM E"/>
    <property type="match status" value="1"/>
</dbReference>
<dbReference type="GO" id="GO:0005737">
    <property type="term" value="C:cytoplasm"/>
    <property type="evidence" value="ECO:0007669"/>
    <property type="project" value="TreeGrafter"/>
</dbReference>
<dbReference type="CDD" id="cd06257">
    <property type="entry name" value="DnaJ"/>
    <property type="match status" value="1"/>
</dbReference>
<evidence type="ECO:0000259" key="2">
    <source>
        <dbReference type="PROSITE" id="PS50076"/>
    </source>
</evidence>
<dbReference type="Proteomes" id="UP000243217">
    <property type="component" value="Unassembled WGS sequence"/>
</dbReference>